<dbReference type="KEGG" id="muo:115468350"/>
<feature type="compositionally biased region" description="Basic and acidic residues" evidence="11">
    <location>
        <begin position="209"/>
        <end position="222"/>
    </location>
</feature>
<evidence type="ECO:0000256" key="4">
    <source>
        <dbReference type="ARBA" id="ARBA00022490"/>
    </source>
</evidence>
<dbReference type="GO" id="GO:0043625">
    <property type="term" value="C:delta DNA polymerase complex"/>
    <property type="evidence" value="ECO:0007669"/>
    <property type="project" value="InterPro"/>
</dbReference>
<dbReference type="FunFam" id="3.90.1030.20:FF:000001">
    <property type="entry name" value="DNA polymerase delta 3, accessory subunit"/>
    <property type="match status" value="1"/>
</dbReference>
<protein>
    <recommendedName>
        <fullName evidence="3">DNA polymerase delta subunit 3</fullName>
    </recommendedName>
    <alternativeName>
        <fullName evidence="10">DNA polymerase delta subunit p66</fullName>
    </alternativeName>
</protein>
<feature type="region of interest" description="Disordered" evidence="11">
    <location>
        <begin position="279"/>
        <end position="381"/>
    </location>
</feature>
<keyword evidence="12" id="KW-1185">Reference proteome</keyword>
<feature type="region of interest" description="Disordered" evidence="11">
    <location>
        <begin position="154"/>
        <end position="192"/>
    </location>
</feature>
<evidence type="ECO:0000256" key="5">
    <source>
        <dbReference type="ARBA" id="ARBA00022705"/>
    </source>
</evidence>
<dbReference type="GO" id="GO:0005737">
    <property type="term" value="C:cytoplasm"/>
    <property type="evidence" value="ECO:0007669"/>
    <property type="project" value="UniProtKB-SubCell"/>
</dbReference>
<comment type="subcellular location">
    <subcellularLocation>
        <location evidence="2">Cytoplasm</location>
    </subcellularLocation>
    <subcellularLocation>
        <location evidence="1">Nucleus</location>
    </subcellularLocation>
</comment>
<dbReference type="GO" id="GO:1904161">
    <property type="term" value="P:DNA synthesis involved in UV-damage excision repair"/>
    <property type="evidence" value="ECO:0007669"/>
    <property type="project" value="TreeGrafter"/>
</dbReference>
<dbReference type="InterPro" id="IPR019038">
    <property type="entry name" value="POLD3"/>
</dbReference>
<dbReference type="AlphaFoldDB" id="A0A6P7XZD0"/>
<organism evidence="12 13">
    <name type="scientific">Microcaecilia unicolor</name>
    <dbReference type="NCBI Taxonomy" id="1415580"/>
    <lineage>
        <taxon>Eukaryota</taxon>
        <taxon>Metazoa</taxon>
        <taxon>Chordata</taxon>
        <taxon>Craniata</taxon>
        <taxon>Vertebrata</taxon>
        <taxon>Euteleostomi</taxon>
        <taxon>Amphibia</taxon>
        <taxon>Gymnophiona</taxon>
        <taxon>Siphonopidae</taxon>
        <taxon>Microcaecilia</taxon>
    </lineage>
</organism>
<dbReference type="OrthoDB" id="514823at2759"/>
<evidence type="ECO:0000313" key="12">
    <source>
        <dbReference type="Proteomes" id="UP000515156"/>
    </source>
</evidence>
<evidence type="ECO:0000313" key="13">
    <source>
        <dbReference type="RefSeq" id="XP_030055854.1"/>
    </source>
</evidence>
<feature type="region of interest" description="Disordered" evidence="11">
    <location>
        <begin position="205"/>
        <end position="229"/>
    </location>
</feature>
<evidence type="ECO:0000256" key="11">
    <source>
        <dbReference type="SAM" id="MobiDB-lite"/>
    </source>
</evidence>
<name>A0A6P7XZD0_9AMPH</name>
<evidence type="ECO:0000256" key="10">
    <source>
        <dbReference type="ARBA" id="ARBA00083711"/>
    </source>
</evidence>
<keyword evidence="8" id="KW-0234">DNA repair</keyword>
<feature type="compositionally biased region" description="Basic and acidic residues" evidence="11">
    <location>
        <begin position="279"/>
        <end position="311"/>
    </location>
</feature>
<evidence type="ECO:0000256" key="8">
    <source>
        <dbReference type="ARBA" id="ARBA00023204"/>
    </source>
</evidence>
<evidence type="ECO:0000256" key="3">
    <source>
        <dbReference type="ARBA" id="ARBA00017589"/>
    </source>
</evidence>
<dbReference type="Proteomes" id="UP000515156">
    <property type="component" value="Chromosome 4"/>
</dbReference>
<evidence type="ECO:0000256" key="1">
    <source>
        <dbReference type="ARBA" id="ARBA00004123"/>
    </source>
</evidence>
<keyword evidence="6" id="KW-0227">DNA damage</keyword>
<keyword evidence="4" id="KW-0963">Cytoplasm</keyword>
<dbReference type="FunCoup" id="A0A6P7XZD0">
    <property type="interactions" value="1201"/>
</dbReference>
<dbReference type="GO" id="GO:0003887">
    <property type="term" value="F:DNA-directed DNA polymerase activity"/>
    <property type="evidence" value="ECO:0007669"/>
    <property type="project" value="TreeGrafter"/>
</dbReference>
<dbReference type="Gene3D" id="3.90.1030.20">
    <property type="entry name" value="DNA polymerase delta, p66 (Cdc27) subunit, wHTH domain"/>
    <property type="match status" value="1"/>
</dbReference>
<keyword evidence="7" id="KW-0228">DNA excision</keyword>
<sequence>MRELVAAVAAMDELYLENIDEFVTDQNKIVTYKWLSHTLGVHVNQAKQMLYEYVERKRKESLGVQLHVTYLVTGKLIQNGYTFHKVAVVKEEQLEALKSRLAVTASVHVYSIQKAALKDSGPLFNTDYDIIKTNLQNCNKYSAIQCPAAVRRPLPQVSHPQPPSQASGDPPAGGMLATNGHGPPLAAKAKSQQPKGILGMFSAKMASKPQDRPKESKAEGHEVAAAATSIKPSGKANAVNNFFGKASLKKFKAISEHEEAVEELKPAVSPSAFMAEVKLSSREVPEKPAKKQEPVKAQQKDKKSKLRRGETSDSDSDQELESLNKKRRRIKQPQADSSEDEGVSITQDVKVPSPNYEAVQKTEPEPQPPVLQTREKKRRRKRVLKTKTFVDEEGSMVTEKVYESESCTDSGEDFAISKVATAQKPMPAATMKQDTKALKKGASIKGTKQASIMGFFQKK</sequence>
<accession>A0A6P7XZD0</accession>
<dbReference type="GO" id="GO:0006297">
    <property type="term" value="P:nucleotide-excision repair, DNA gap filling"/>
    <property type="evidence" value="ECO:0007669"/>
    <property type="project" value="TreeGrafter"/>
</dbReference>
<dbReference type="RefSeq" id="XP_030055854.1">
    <property type="nucleotide sequence ID" value="XM_030199994.1"/>
</dbReference>
<dbReference type="GeneID" id="115468350"/>
<keyword evidence="5" id="KW-0235">DNA replication</keyword>
<gene>
    <name evidence="13" type="primary">LOC115468350</name>
</gene>
<dbReference type="InParanoid" id="A0A6P7XZD0"/>
<keyword evidence="9" id="KW-0539">Nucleus</keyword>
<evidence type="ECO:0000256" key="6">
    <source>
        <dbReference type="ARBA" id="ARBA00022763"/>
    </source>
</evidence>
<evidence type="ECO:0000256" key="9">
    <source>
        <dbReference type="ARBA" id="ARBA00023242"/>
    </source>
</evidence>
<evidence type="ECO:0000256" key="7">
    <source>
        <dbReference type="ARBA" id="ARBA00022769"/>
    </source>
</evidence>
<reference evidence="13" key="1">
    <citation type="submission" date="2025-08" db="UniProtKB">
        <authorList>
            <consortium name="RefSeq"/>
        </authorList>
    </citation>
    <scope>IDENTIFICATION</scope>
</reference>
<dbReference type="PANTHER" id="PTHR17598">
    <property type="entry name" value="DNA POLYMERASE DELTA SUBUNIT 3"/>
    <property type="match status" value="1"/>
</dbReference>
<dbReference type="PANTHER" id="PTHR17598:SF13">
    <property type="entry name" value="DNA POLYMERASE DELTA SUBUNIT 3"/>
    <property type="match status" value="1"/>
</dbReference>
<dbReference type="GO" id="GO:0006271">
    <property type="term" value="P:DNA strand elongation involved in DNA replication"/>
    <property type="evidence" value="ECO:0007669"/>
    <property type="project" value="TreeGrafter"/>
</dbReference>
<dbReference type="Pfam" id="PF09507">
    <property type="entry name" value="CDC27"/>
    <property type="match status" value="1"/>
</dbReference>
<dbReference type="InterPro" id="IPR041913">
    <property type="entry name" value="POLD3_sf"/>
</dbReference>
<evidence type="ECO:0000256" key="2">
    <source>
        <dbReference type="ARBA" id="ARBA00004496"/>
    </source>
</evidence>
<proteinExistence type="predicted"/>